<organism evidence="2 3">
    <name type="scientific">Pseudomassariella vexata</name>
    <dbReference type="NCBI Taxonomy" id="1141098"/>
    <lineage>
        <taxon>Eukaryota</taxon>
        <taxon>Fungi</taxon>
        <taxon>Dikarya</taxon>
        <taxon>Ascomycota</taxon>
        <taxon>Pezizomycotina</taxon>
        <taxon>Sordariomycetes</taxon>
        <taxon>Xylariomycetidae</taxon>
        <taxon>Amphisphaeriales</taxon>
        <taxon>Pseudomassariaceae</taxon>
        <taxon>Pseudomassariella</taxon>
    </lineage>
</organism>
<dbReference type="GeneID" id="63770828"/>
<dbReference type="AlphaFoldDB" id="A0A1Y2D9A6"/>
<name>A0A1Y2D9A6_9PEZI</name>
<keyword evidence="3" id="KW-1185">Reference proteome</keyword>
<dbReference type="PANTHER" id="PTHR40780:SF3">
    <property type="entry name" value="DUF3669 DOMAIN-CONTAINING PROTEIN"/>
    <property type="match status" value="1"/>
</dbReference>
<dbReference type="Proteomes" id="UP000193689">
    <property type="component" value="Unassembled WGS sequence"/>
</dbReference>
<dbReference type="Pfam" id="PF12417">
    <property type="entry name" value="DUF3669"/>
    <property type="match status" value="1"/>
</dbReference>
<reference evidence="2 3" key="1">
    <citation type="submission" date="2016-07" db="EMBL/GenBank/DDBJ databases">
        <title>Pervasive Adenine N6-methylation of Active Genes in Fungi.</title>
        <authorList>
            <consortium name="DOE Joint Genome Institute"/>
            <person name="Mondo S.J."/>
            <person name="Dannebaum R.O."/>
            <person name="Kuo R.C."/>
            <person name="Labutti K."/>
            <person name="Haridas S."/>
            <person name="Kuo A."/>
            <person name="Salamov A."/>
            <person name="Ahrendt S.R."/>
            <person name="Lipzen A."/>
            <person name="Sullivan W."/>
            <person name="Andreopoulos W.B."/>
            <person name="Clum A."/>
            <person name="Lindquist E."/>
            <person name="Daum C."/>
            <person name="Ramamoorthy G.K."/>
            <person name="Gryganskyi A."/>
            <person name="Culley D."/>
            <person name="Magnuson J.K."/>
            <person name="James T.Y."/>
            <person name="O'Malley M.A."/>
            <person name="Stajich J.E."/>
            <person name="Spatafora J.W."/>
            <person name="Visel A."/>
            <person name="Grigoriev I.V."/>
        </authorList>
    </citation>
    <scope>NUCLEOTIDE SEQUENCE [LARGE SCALE GENOMIC DNA]</scope>
    <source>
        <strain evidence="2 3">CBS 129021</strain>
    </source>
</reference>
<dbReference type="EMBL" id="MCFJ01000025">
    <property type="protein sequence ID" value="ORY55842.1"/>
    <property type="molecule type" value="Genomic_DNA"/>
</dbReference>
<proteinExistence type="predicted"/>
<dbReference type="OrthoDB" id="2993351at2759"/>
<dbReference type="RefSeq" id="XP_040709794.1">
    <property type="nucleotide sequence ID" value="XM_040854616.1"/>
</dbReference>
<sequence>LHKIGEGACGSVWSHKINIPRDHMDYIKATNVAFKRGDGSQGRALTQEAQVYCDIEELSRYCPKEIWRQFQIPKFYAYLDANSGSSSYGPLTYNNNMDDLVSTPLGLESCNTLAMERIPSLGRPVQHMLWRVCTPAAARMMAASQFTEVNLLIRPYMGCRRPNHHNAHFNMRDFILTLTQLEFLMLEPDNYIKSMAKGLAFLNFGAQYDGKNIDWAIACPRASSCHPEFDHTLWMLDFNNCQPMSMNEAGVWKVAKAFWHNKPYYPRPGKGRADDEKLWQLFRKTYVDAAQEIIVARHDNAERMER</sequence>
<gene>
    <name evidence="2" type="ORF">BCR38DRAFT_306181</name>
</gene>
<evidence type="ECO:0000313" key="2">
    <source>
        <dbReference type="EMBL" id="ORY55842.1"/>
    </source>
</evidence>
<protein>
    <submittedName>
        <fullName evidence="2">Zinc finger protein-domain-containing protein</fullName>
    </submittedName>
</protein>
<feature type="non-terminal residue" evidence="2">
    <location>
        <position position="1"/>
    </location>
</feature>
<dbReference type="InterPro" id="IPR022137">
    <property type="entry name" value="Znf_prot_DUF3669"/>
</dbReference>
<evidence type="ECO:0000259" key="1">
    <source>
        <dbReference type="Pfam" id="PF12417"/>
    </source>
</evidence>
<dbReference type="InParanoid" id="A0A1Y2D9A6"/>
<evidence type="ECO:0000313" key="3">
    <source>
        <dbReference type="Proteomes" id="UP000193689"/>
    </source>
</evidence>
<feature type="domain" description="DUF3669" evidence="1">
    <location>
        <begin position="233"/>
        <end position="295"/>
    </location>
</feature>
<comment type="caution">
    <text evidence="2">The sequence shown here is derived from an EMBL/GenBank/DDBJ whole genome shotgun (WGS) entry which is preliminary data.</text>
</comment>
<accession>A0A1Y2D9A6</accession>
<dbReference type="PANTHER" id="PTHR40780">
    <property type="entry name" value="DUF3669 DOMAIN-CONTAINING PROTEIN"/>
    <property type="match status" value="1"/>
</dbReference>
<feature type="non-terminal residue" evidence="2">
    <location>
        <position position="306"/>
    </location>
</feature>